<feature type="transmembrane region" description="Helical" evidence="7">
    <location>
        <begin position="71"/>
        <end position="91"/>
    </location>
</feature>
<dbReference type="InterPro" id="IPR039421">
    <property type="entry name" value="Type_1_exporter"/>
</dbReference>
<evidence type="ECO:0000256" key="3">
    <source>
        <dbReference type="ARBA" id="ARBA00022741"/>
    </source>
</evidence>
<proteinExistence type="predicted"/>
<dbReference type="CDD" id="cd03228">
    <property type="entry name" value="ABCC_MRP_Like"/>
    <property type="match status" value="1"/>
</dbReference>
<dbReference type="GO" id="GO:0016887">
    <property type="term" value="F:ATP hydrolysis activity"/>
    <property type="evidence" value="ECO:0007669"/>
    <property type="project" value="InterPro"/>
</dbReference>
<keyword evidence="11" id="KW-1185">Reference proteome</keyword>
<dbReference type="InterPro" id="IPR027417">
    <property type="entry name" value="P-loop_NTPase"/>
</dbReference>
<evidence type="ECO:0000256" key="5">
    <source>
        <dbReference type="ARBA" id="ARBA00022989"/>
    </source>
</evidence>
<comment type="caution">
    <text evidence="10">The sequence shown here is derived from an EMBL/GenBank/DDBJ whole genome shotgun (WGS) entry which is preliminary data.</text>
</comment>
<feature type="domain" description="ABC transporter" evidence="8">
    <location>
        <begin position="348"/>
        <end position="561"/>
    </location>
</feature>
<dbReference type="GO" id="GO:0140359">
    <property type="term" value="F:ABC-type transporter activity"/>
    <property type="evidence" value="ECO:0007669"/>
    <property type="project" value="InterPro"/>
</dbReference>
<keyword evidence="4 10" id="KW-0067">ATP-binding</keyword>
<dbReference type="Gene3D" id="3.40.50.300">
    <property type="entry name" value="P-loop containing nucleotide triphosphate hydrolases"/>
    <property type="match status" value="1"/>
</dbReference>
<dbReference type="SUPFAM" id="SSF90123">
    <property type="entry name" value="ABC transporter transmembrane region"/>
    <property type="match status" value="1"/>
</dbReference>
<evidence type="ECO:0000256" key="1">
    <source>
        <dbReference type="ARBA" id="ARBA00004651"/>
    </source>
</evidence>
<evidence type="ECO:0000313" key="11">
    <source>
        <dbReference type="Proteomes" id="UP000318833"/>
    </source>
</evidence>
<feature type="transmembrane region" description="Helical" evidence="7">
    <location>
        <begin position="141"/>
        <end position="162"/>
    </location>
</feature>
<dbReference type="PROSITE" id="PS50929">
    <property type="entry name" value="ABC_TM1F"/>
    <property type="match status" value="1"/>
</dbReference>
<dbReference type="RefSeq" id="WP_143915445.1">
    <property type="nucleotide sequence ID" value="NZ_CANMIK010000005.1"/>
</dbReference>
<accession>A0A554VQQ6</accession>
<dbReference type="GO" id="GO:0005886">
    <property type="term" value="C:plasma membrane"/>
    <property type="evidence" value="ECO:0007669"/>
    <property type="project" value="UniProtKB-SubCell"/>
</dbReference>
<feature type="domain" description="ABC transmembrane type-1" evidence="9">
    <location>
        <begin position="27"/>
        <end position="317"/>
    </location>
</feature>
<evidence type="ECO:0000313" key="10">
    <source>
        <dbReference type="EMBL" id="TSE10877.1"/>
    </source>
</evidence>
<dbReference type="Proteomes" id="UP000318833">
    <property type="component" value="Unassembled WGS sequence"/>
</dbReference>
<evidence type="ECO:0000256" key="7">
    <source>
        <dbReference type="SAM" id="Phobius"/>
    </source>
</evidence>
<keyword evidence="3" id="KW-0547">Nucleotide-binding</keyword>
<comment type="subcellular location">
    <subcellularLocation>
        <location evidence="1">Cell membrane</location>
        <topology evidence="1">Multi-pass membrane protein</topology>
    </subcellularLocation>
</comment>
<dbReference type="PANTHER" id="PTHR24221">
    <property type="entry name" value="ATP-BINDING CASSETTE SUB-FAMILY B"/>
    <property type="match status" value="1"/>
</dbReference>
<dbReference type="Pfam" id="PF00005">
    <property type="entry name" value="ABC_tran"/>
    <property type="match status" value="1"/>
</dbReference>
<dbReference type="SUPFAM" id="SSF52540">
    <property type="entry name" value="P-loop containing nucleoside triphosphate hydrolases"/>
    <property type="match status" value="1"/>
</dbReference>
<dbReference type="GO" id="GO:0005524">
    <property type="term" value="F:ATP binding"/>
    <property type="evidence" value="ECO:0007669"/>
    <property type="project" value="UniProtKB-KW"/>
</dbReference>
<keyword evidence="6 7" id="KW-0472">Membrane</keyword>
<dbReference type="InterPro" id="IPR003439">
    <property type="entry name" value="ABC_transporter-like_ATP-bd"/>
</dbReference>
<evidence type="ECO:0000256" key="2">
    <source>
        <dbReference type="ARBA" id="ARBA00022692"/>
    </source>
</evidence>
<evidence type="ECO:0000256" key="6">
    <source>
        <dbReference type="ARBA" id="ARBA00023136"/>
    </source>
</evidence>
<protein>
    <submittedName>
        <fullName evidence="10">ABC transporter ATP-binding protein</fullName>
    </submittedName>
</protein>
<dbReference type="PROSITE" id="PS00211">
    <property type="entry name" value="ABC_TRANSPORTER_1"/>
    <property type="match status" value="1"/>
</dbReference>
<dbReference type="InterPro" id="IPR036640">
    <property type="entry name" value="ABC1_TM_sf"/>
</dbReference>
<dbReference type="GO" id="GO:0034040">
    <property type="term" value="F:ATPase-coupled lipid transmembrane transporter activity"/>
    <property type="evidence" value="ECO:0007669"/>
    <property type="project" value="TreeGrafter"/>
</dbReference>
<dbReference type="EMBL" id="VLNR01000004">
    <property type="protein sequence ID" value="TSE10877.1"/>
    <property type="molecule type" value="Genomic_DNA"/>
</dbReference>
<dbReference type="InterPro" id="IPR003593">
    <property type="entry name" value="AAA+_ATPase"/>
</dbReference>
<sequence length="561" mass="64480">MVTFFNIVKRIYAVIPNSYKKLSIPFLALSLLLLVLDVFSIFILIPLIISLLDQHNEIKFLTIQLFQENKYLMTICIVLFFVLKNYVSILINKYQARVIYDLGSEYSLRLSKHYILGNYQVFKEQKKSSIIKEIIFVANDFVGNLIVSVNTIFSEFILLLMITCIGFYFYFSITLVVILFLVSIVIISKYYNKKTIQKINNTRSEDYDNNINNLMNLLNGYMSIKSPDLLQHFLAKFNNSNKRLNHNYSILHAKRINNSKQTEIIMVLLLCSVFTYIHFFSFTKAYAISFLSVFGALFFKAIPSINRLNIGVTNLNSHLYALDIIEKKVNTATEINTTKTSITFKEKITLKNIGFYFKENKSILNNFNLIIPKGAFISIIGKSGIGKTTLLNIIAKLIDPTEGNIYIDSIEINDTNKYNYFSLITYLVQKPFIYEGTVLDNIVLTKKDYDKKLLNEILIGLEIEEIILNLPNGMETFIGSEARNLSGGQLQRICIARALLNIPNILILDEATNNLDKVSEGKILRFIHQFAKTHTITTILISHDIRHTKDLYSFIVNLEKS</sequence>
<feature type="transmembrane region" description="Helical" evidence="7">
    <location>
        <begin position="26"/>
        <end position="51"/>
    </location>
</feature>
<dbReference type="PANTHER" id="PTHR24221:SF654">
    <property type="entry name" value="ATP-BINDING CASSETTE SUB-FAMILY B MEMBER 6"/>
    <property type="match status" value="1"/>
</dbReference>
<feature type="transmembrane region" description="Helical" evidence="7">
    <location>
        <begin position="168"/>
        <end position="188"/>
    </location>
</feature>
<dbReference type="InterPro" id="IPR011527">
    <property type="entry name" value="ABC1_TM_dom"/>
</dbReference>
<dbReference type="PROSITE" id="PS50893">
    <property type="entry name" value="ABC_TRANSPORTER_2"/>
    <property type="match status" value="1"/>
</dbReference>
<gene>
    <name evidence="10" type="ORF">FOF46_03260</name>
</gene>
<name>A0A554VQQ6_9FLAO</name>
<dbReference type="OrthoDB" id="1522160at2"/>
<organism evidence="10 11">
    <name type="scientific">Aquimarina algiphila</name>
    <dbReference type="NCBI Taxonomy" id="2047982"/>
    <lineage>
        <taxon>Bacteria</taxon>
        <taxon>Pseudomonadati</taxon>
        <taxon>Bacteroidota</taxon>
        <taxon>Flavobacteriia</taxon>
        <taxon>Flavobacteriales</taxon>
        <taxon>Flavobacteriaceae</taxon>
        <taxon>Aquimarina</taxon>
    </lineage>
</organism>
<dbReference type="InterPro" id="IPR017871">
    <property type="entry name" value="ABC_transporter-like_CS"/>
</dbReference>
<evidence type="ECO:0000259" key="9">
    <source>
        <dbReference type="PROSITE" id="PS50929"/>
    </source>
</evidence>
<dbReference type="AlphaFoldDB" id="A0A554VQQ6"/>
<dbReference type="Gene3D" id="1.20.1560.10">
    <property type="entry name" value="ABC transporter type 1, transmembrane domain"/>
    <property type="match status" value="1"/>
</dbReference>
<evidence type="ECO:0000256" key="4">
    <source>
        <dbReference type="ARBA" id="ARBA00022840"/>
    </source>
</evidence>
<evidence type="ECO:0000259" key="8">
    <source>
        <dbReference type="PROSITE" id="PS50893"/>
    </source>
</evidence>
<dbReference type="SMART" id="SM00382">
    <property type="entry name" value="AAA"/>
    <property type="match status" value="1"/>
</dbReference>
<keyword evidence="5 7" id="KW-1133">Transmembrane helix</keyword>
<feature type="transmembrane region" description="Helical" evidence="7">
    <location>
        <begin position="262"/>
        <end position="279"/>
    </location>
</feature>
<keyword evidence="2 7" id="KW-0812">Transmembrane</keyword>
<reference evidence="10 11" key="1">
    <citation type="submission" date="2019-07" db="EMBL/GenBank/DDBJ databases">
        <title>The draft genome sequence of Aquimarina algiphila M91.</title>
        <authorList>
            <person name="Meng X."/>
        </authorList>
    </citation>
    <scope>NUCLEOTIDE SEQUENCE [LARGE SCALE GENOMIC DNA]</scope>
    <source>
        <strain evidence="10 11">M91</strain>
    </source>
</reference>